<keyword evidence="3 8" id="KW-0547">Nucleotide-binding</keyword>
<dbReference type="GO" id="GO:0010906">
    <property type="term" value="P:regulation of glucose metabolic process"/>
    <property type="evidence" value="ECO:0007669"/>
    <property type="project" value="TreeGrafter"/>
</dbReference>
<dbReference type="SUPFAM" id="SSF69012">
    <property type="entry name" value="alpha-ketoacid dehydrogenase kinase, N-terminal domain"/>
    <property type="match status" value="1"/>
</dbReference>
<dbReference type="GeneID" id="8861021"/>
<dbReference type="PANTHER" id="PTHR11947">
    <property type="entry name" value="PYRUVATE DEHYDROGENASE KINASE"/>
    <property type="match status" value="1"/>
</dbReference>
<dbReference type="GO" id="GO:0005524">
    <property type="term" value="F:ATP binding"/>
    <property type="evidence" value="ECO:0007669"/>
    <property type="project" value="UniProtKB-UniRule"/>
</dbReference>
<comment type="catalytic activity">
    <reaction evidence="7">
        <text>L-seryl-[pyruvate dehydrogenase E1 alpha subunit] + ATP = O-phospho-L-seryl-[pyruvate dehydrogenase E1 alpha subunit] + ADP + H(+)</text>
        <dbReference type="Rhea" id="RHEA:23052"/>
        <dbReference type="Rhea" id="RHEA-COMP:13689"/>
        <dbReference type="Rhea" id="RHEA-COMP:13690"/>
        <dbReference type="ChEBI" id="CHEBI:15378"/>
        <dbReference type="ChEBI" id="CHEBI:29999"/>
        <dbReference type="ChEBI" id="CHEBI:30616"/>
        <dbReference type="ChEBI" id="CHEBI:83421"/>
        <dbReference type="ChEBI" id="CHEBI:456216"/>
        <dbReference type="EC" id="2.7.11.2"/>
    </reaction>
</comment>
<dbReference type="SMART" id="SM00387">
    <property type="entry name" value="HATPase_c"/>
    <property type="match status" value="1"/>
</dbReference>
<dbReference type="KEGG" id="ngr:NAEGRDRAFT_74828"/>
<dbReference type="RefSeq" id="XP_002670162.1">
    <property type="nucleotide sequence ID" value="XM_002670116.1"/>
</dbReference>
<dbReference type="Pfam" id="PF10436">
    <property type="entry name" value="BCDHK_Adom3"/>
    <property type="match status" value="1"/>
</dbReference>
<comment type="subcellular location">
    <subcellularLocation>
        <location evidence="8">Mitochondrion matrix</location>
    </subcellularLocation>
</comment>
<keyword evidence="2 8" id="KW-0808">Transferase</keyword>
<dbReference type="GO" id="GO:0004740">
    <property type="term" value="F:pyruvate dehydrogenase (acetyl-transferring) kinase activity"/>
    <property type="evidence" value="ECO:0007669"/>
    <property type="project" value="UniProtKB-EC"/>
</dbReference>
<dbReference type="eggNOG" id="KOG0787">
    <property type="taxonomic scope" value="Eukaryota"/>
</dbReference>
<name>D2W0E3_NAEGR</name>
<dbReference type="Gene3D" id="3.30.565.10">
    <property type="entry name" value="Histidine kinase-like ATPase, C-terminal domain"/>
    <property type="match status" value="1"/>
</dbReference>
<comment type="similarity">
    <text evidence="1 8">Belongs to the PDK/BCKDK protein kinase family.</text>
</comment>
<sequence length="452" mass="51426">MKRISKQIQSIGKYQGSWRSYNTCMIDRSPTSDKHHHSSSSAGNVTTHTIKGADHKEHMIKNLITFNPTYHGSQEGSSKKTQGSVDLSTVYDFAKQPPSSISLKMIMNFGMKLNKQTLLTSSDWLKEELPKRLGRQIRQLDNLPKGLNLMPSVRLVRDWYMASFNDLYYSKKPKTFEEELQFTKMLEGVYTRHNPTLISVAKGVNELKSKMKESIYLSDANFDLAEFSELHQALDAFYINRIGMRMLIGQHLALHEQLTKPVKDYSGLICMNTNPYKVAKDAAEDAAELCRMTYGDAPSIELIGKLDLQFPYVPSHLYYIFFELLKNSMRAVVENHQKAKHLPKVRMVIADSADKEHISIKISDEGMGIPRKDLHKIWSYLYTTANVMDDVSKIEEFSDSHAPLAGLGYGLPLSRLYAKYWGGDLTIQSLEGYGTDAYIYLHCLGDKEEPLP</sequence>
<dbReference type="CDD" id="cd16929">
    <property type="entry name" value="HATPase_PDK-like"/>
    <property type="match status" value="1"/>
</dbReference>
<dbReference type="EMBL" id="GG738918">
    <property type="protein sequence ID" value="EFC37418.1"/>
    <property type="molecule type" value="Genomic_DNA"/>
</dbReference>
<organism evidence="11">
    <name type="scientific">Naegleria gruberi</name>
    <name type="common">Amoeba</name>
    <dbReference type="NCBI Taxonomy" id="5762"/>
    <lineage>
        <taxon>Eukaryota</taxon>
        <taxon>Discoba</taxon>
        <taxon>Heterolobosea</taxon>
        <taxon>Tetramitia</taxon>
        <taxon>Eutetramitia</taxon>
        <taxon>Vahlkampfiidae</taxon>
        <taxon>Naegleria</taxon>
    </lineage>
</organism>
<dbReference type="PROSITE" id="PS50109">
    <property type="entry name" value="HIS_KIN"/>
    <property type="match status" value="1"/>
</dbReference>
<evidence type="ECO:0000259" key="9">
    <source>
        <dbReference type="PROSITE" id="PS50109"/>
    </source>
</evidence>
<gene>
    <name evidence="10" type="ORF">NAEGRDRAFT_74828</name>
</gene>
<feature type="domain" description="Histidine kinase" evidence="9">
    <location>
        <begin position="314"/>
        <end position="445"/>
    </location>
</feature>
<keyword evidence="4 8" id="KW-0418">Kinase</keyword>
<reference evidence="10 11" key="1">
    <citation type="journal article" date="2010" name="Cell">
        <title>The genome of Naegleria gruberi illuminates early eukaryotic versatility.</title>
        <authorList>
            <person name="Fritz-Laylin L.K."/>
            <person name="Prochnik S.E."/>
            <person name="Ginger M.L."/>
            <person name="Dacks J.B."/>
            <person name="Carpenter M.L."/>
            <person name="Field M.C."/>
            <person name="Kuo A."/>
            <person name="Paredez A."/>
            <person name="Chapman J."/>
            <person name="Pham J."/>
            <person name="Shu S."/>
            <person name="Neupane R."/>
            <person name="Cipriano M."/>
            <person name="Mancuso J."/>
            <person name="Tu H."/>
            <person name="Salamov A."/>
            <person name="Lindquist E."/>
            <person name="Shapiro H."/>
            <person name="Lucas S."/>
            <person name="Grigoriev I.V."/>
            <person name="Cande W.Z."/>
            <person name="Fulton C."/>
            <person name="Rokhsar D.S."/>
            <person name="Dawson S.C."/>
        </authorList>
    </citation>
    <scope>NUCLEOTIDE SEQUENCE [LARGE SCALE GENOMIC DNA]</scope>
    <source>
        <strain evidence="10 11">NEG-M</strain>
    </source>
</reference>
<keyword evidence="6 8" id="KW-0496">Mitochondrion</keyword>
<evidence type="ECO:0000256" key="8">
    <source>
        <dbReference type="RuleBase" id="RU366032"/>
    </source>
</evidence>
<dbReference type="OMA" id="NEMPSIC"/>
<evidence type="ECO:0000256" key="5">
    <source>
        <dbReference type="ARBA" id="ARBA00022840"/>
    </source>
</evidence>
<dbReference type="Gene3D" id="1.20.140.20">
    <property type="entry name" value="Alpha-ketoacid/pyruvate dehydrogenase kinase, N-terminal domain"/>
    <property type="match status" value="1"/>
</dbReference>
<evidence type="ECO:0000313" key="10">
    <source>
        <dbReference type="EMBL" id="EFC37418.1"/>
    </source>
</evidence>
<dbReference type="PANTHER" id="PTHR11947:SF3">
    <property type="entry name" value="[PYRUVATE DEHYDROGENASE (ACETYL-TRANSFERRING)] KINASE, MITOCHONDRIAL"/>
    <property type="match status" value="1"/>
</dbReference>
<proteinExistence type="inferred from homology"/>
<dbReference type="VEuPathDB" id="AmoebaDB:NAEGRDRAFT_74828"/>
<dbReference type="EC" id="2.7.11.-" evidence="8"/>
<accession>D2W0E3</accession>
<dbReference type="InterPro" id="IPR036784">
    <property type="entry name" value="AK/P_DHK_N_sf"/>
</dbReference>
<evidence type="ECO:0000256" key="6">
    <source>
        <dbReference type="ARBA" id="ARBA00023128"/>
    </source>
</evidence>
<dbReference type="AlphaFoldDB" id="D2W0E3"/>
<dbReference type="InterPro" id="IPR039028">
    <property type="entry name" value="BCKD/PDK"/>
</dbReference>
<dbReference type="Pfam" id="PF02518">
    <property type="entry name" value="HATPase_c"/>
    <property type="match status" value="1"/>
</dbReference>
<dbReference type="FunCoup" id="D2W0E3">
    <property type="interactions" value="369"/>
</dbReference>
<evidence type="ECO:0000256" key="3">
    <source>
        <dbReference type="ARBA" id="ARBA00022741"/>
    </source>
</evidence>
<evidence type="ECO:0000256" key="7">
    <source>
        <dbReference type="ARBA" id="ARBA00048201"/>
    </source>
</evidence>
<evidence type="ECO:0000256" key="4">
    <source>
        <dbReference type="ARBA" id="ARBA00022777"/>
    </source>
</evidence>
<dbReference type="InterPro" id="IPR018955">
    <property type="entry name" value="BCDHK/PDK_N"/>
</dbReference>
<dbReference type="GO" id="GO:0005759">
    <property type="term" value="C:mitochondrial matrix"/>
    <property type="evidence" value="ECO:0007669"/>
    <property type="project" value="UniProtKB-SubCell"/>
</dbReference>
<dbReference type="InterPro" id="IPR036890">
    <property type="entry name" value="HATPase_C_sf"/>
</dbReference>
<dbReference type="OrthoDB" id="241648at2759"/>
<evidence type="ECO:0000256" key="2">
    <source>
        <dbReference type="ARBA" id="ARBA00022679"/>
    </source>
</evidence>
<evidence type="ECO:0000313" key="11">
    <source>
        <dbReference type="Proteomes" id="UP000006671"/>
    </source>
</evidence>
<dbReference type="InterPro" id="IPR003594">
    <property type="entry name" value="HATPase_dom"/>
</dbReference>
<evidence type="ECO:0000256" key="1">
    <source>
        <dbReference type="ARBA" id="ARBA00006155"/>
    </source>
</evidence>
<protein>
    <recommendedName>
        <fullName evidence="8">Protein-serine/threonine kinase</fullName>
        <ecNumber evidence="8">2.7.11.-</ecNumber>
    </recommendedName>
</protein>
<dbReference type="SUPFAM" id="SSF55874">
    <property type="entry name" value="ATPase domain of HSP90 chaperone/DNA topoisomerase II/histidine kinase"/>
    <property type="match status" value="1"/>
</dbReference>
<dbReference type="Proteomes" id="UP000006671">
    <property type="component" value="Unassembled WGS sequence"/>
</dbReference>
<dbReference type="InParanoid" id="D2W0E3"/>
<keyword evidence="11" id="KW-1185">Reference proteome</keyword>
<dbReference type="STRING" id="5762.D2W0E3"/>
<dbReference type="InterPro" id="IPR005467">
    <property type="entry name" value="His_kinase_dom"/>
</dbReference>
<keyword evidence="5 8" id="KW-0067">ATP-binding</keyword>